<evidence type="ECO:0000313" key="14">
    <source>
        <dbReference type="Proteomes" id="UP000027731"/>
    </source>
</evidence>
<keyword evidence="2" id="KW-1003">Cell membrane</keyword>
<evidence type="ECO:0000256" key="1">
    <source>
        <dbReference type="ARBA" id="ARBA00004162"/>
    </source>
</evidence>
<gene>
    <name evidence="12" type="ORF">DB325_08635</name>
    <name evidence="13" type="ORF">E5F87_06545</name>
    <name evidence="11" type="ORF">GIX76_01070</name>
    <name evidence="10" type="ORF">GIX80_06070</name>
    <name evidence="9" type="ORF">GIX83_07035</name>
    <name evidence="8" type="ORF">LR3_04735</name>
</gene>
<dbReference type="AlphaFoldDB" id="A0A073JP59"/>
<evidence type="ECO:0000313" key="10">
    <source>
        <dbReference type="EMBL" id="MRG83961.1"/>
    </source>
</evidence>
<organism evidence="8 14">
    <name type="scientific">Limosilactobacillus reuteri</name>
    <name type="common">Lactobacillus reuteri</name>
    <dbReference type="NCBI Taxonomy" id="1598"/>
    <lineage>
        <taxon>Bacteria</taxon>
        <taxon>Bacillati</taxon>
        <taxon>Bacillota</taxon>
        <taxon>Bacilli</taxon>
        <taxon>Lactobacillales</taxon>
        <taxon>Lactobacillaceae</taxon>
        <taxon>Limosilactobacillus</taxon>
    </lineage>
</organism>
<evidence type="ECO:0000256" key="3">
    <source>
        <dbReference type="ARBA" id="ARBA00022692"/>
    </source>
</evidence>
<reference evidence="15" key="3">
    <citation type="submission" date="2018-04" db="EMBL/GenBank/DDBJ databases">
        <title>Draft Genome Sequences of 10 Lactobacillus Species from 22 Commercial Probiotic Products.</title>
        <authorList>
            <person name="Gangiredla J."/>
            <person name="Barnaba T.J."/>
            <person name="Mammel M.K."/>
            <person name="Lacher D.W."/>
            <person name="Elkins C.A."/>
            <person name="Lampel K.A."/>
            <person name="Whitehouse C.A."/>
            <person name="Tartera C."/>
        </authorList>
    </citation>
    <scope>NUCLEOTIDE SEQUENCE [LARGE SCALE GENOMIC DNA]</scope>
    <source>
        <strain evidence="15">DS12_10</strain>
    </source>
</reference>
<keyword evidence="4 6" id="KW-1133">Transmembrane helix</keyword>
<reference evidence="13" key="4">
    <citation type="journal article" date="2019" name="Cell Metab.">
        <title>Nutrient sensing in CD11c cells alters the gut microbiome to regulate food intake and body mass.</title>
        <authorList>
            <person name="Chagwedera N.D."/>
            <person name="Ang Q.Y."/>
            <person name="Bisanz J.E."/>
            <person name="Leong Y.A."/>
            <person name="Ganeshan K."/>
            <person name="Cai J."/>
            <person name="Patterson A.D."/>
            <person name="Turnbaugh P.J."/>
            <person name="Chawla A."/>
        </authorList>
    </citation>
    <scope>NUCLEOTIDE SEQUENCE</scope>
    <source>
        <strain evidence="13">I8-5</strain>
    </source>
</reference>
<protein>
    <submittedName>
        <fullName evidence="8">Phage-shock protein</fullName>
    </submittedName>
    <submittedName>
        <fullName evidence="9">PspC domain-containing protein</fullName>
    </submittedName>
</protein>
<evidence type="ECO:0000313" key="9">
    <source>
        <dbReference type="EMBL" id="MRG69576.1"/>
    </source>
</evidence>
<comment type="subcellular location">
    <subcellularLocation>
        <location evidence="1">Cell membrane</location>
        <topology evidence="1">Single-pass membrane protein</topology>
    </subcellularLocation>
</comment>
<reference evidence="16 17" key="6">
    <citation type="submission" date="2019-11" db="EMBL/GenBank/DDBJ databases">
        <title>Draft genome sequence of 12 host-associated Lactobacillus reuteri rodent strains.</title>
        <authorList>
            <person name="Zhang S."/>
            <person name="Ozcam M."/>
            <person name="Van Pijkeren J.P."/>
        </authorList>
    </citation>
    <scope>NUCLEOTIDE SEQUENCE [LARGE SCALE GENOMIC DNA]</scope>
    <source>
        <strain evidence="10 17">L1604-1</strain>
        <strain evidence="11 18">N4I</strain>
        <strain evidence="9 16">Rat19</strain>
    </source>
</reference>
<dbReference type="GeneID" id="77190503"/>
<dbReference type="InterPro" id="IPR052027">
    <property type="entry name" value="PspC"/>
</dbReference>
<reference evidence="12" key="2">
    <citation type="journal article" date="2018" name="Genome Announc.">
        <title>Fifty-Six Draft Genome Sequences of 10 Lactobacillus Species from 22 Commercial Dietary Supplements.</title>
        <authorList>
            <person name="Gangiredla J."/>
            <person name="Barnaba T.J."/>
            <person name="Mammel M.K."/>
            <person name="Lacher D.W."/>
            <person name="Elkins C.A."/>
            <person name="Lampel K.A."/>
            <person name="Whitehouse C.A."/>
            <person name="Tartera C."/>
        </authorList>
    </citation>
    <scope>NUCLEOTIDE SEQUENCE</scope>
    <source>
        <strain evidence="12">DS12_10</strain>
    </source>
</reference>
<evidence type="ECO:0000313" key="16">
    <source>
        <dbReference type="Proteomes" id="UP000430985"/>
    </source>
</evidence>
<dbReference type="EMBL" id="WJNE01000020">
    <property type="protein sequence ID" value="MRG69576.1"/>
    <property type="molecule type" value="Genomic_DNA"/>
</dbReference>
<evidence type="ECO:0000256" key="4">
    <source>
        <dbReference type="ARBA" id="ARBA00022989"/>
    </source>
</evidence>
<dbReference type="EMBL" id="QAZN01000018">
    <property type="protein sequence ID" value="PTV02847.1"/>
    <property type="molecule type" value="Genomic_DNA"/>
</dbReference>
<feature type="transmembrane region" description="Helical" evidence="6">
    <location>
        <begin position="36"/>
        <end position="60"/>
    </location>
</feature>
<name>A0A073JP59_LIMRT</name>
<dbReference type="EMBL" id="WJMZ01000005">
    <property type="protein sequence ID" value="MRG83961.1"/>
    <property type="molecule type" value="Genomic_DNA"/>
</dbReference>
<evidence type="ECO:0000313" key="13">
    <source>
        <dbReference type="EMBL" id="TGB10883.1"/>
    </source>
</evidence>
<dbReference type="EMBL" id="JOSX01000019">
    <property type="protein sequence ID" value="KEK14950.1"/>
    <property type="molecule type" value="Genomic_DNA"/>
</dbReference>
<keyword evidence="5 6" id="KW-0472">Membrane</keyword>
<evidence type="ECO:0000259" key="7">
    <source>
        <dbReference type="Pfam" id="PF04024"/>
    </source>
</evidence>
<dbReference type="Proteomes" id="UP000027731">
    <property type="component" value="Unassembled WGS sequence"/>
</dbReference>
<evidence type="ECO:0000313" key="18">
    <source>
        <dbReference type="Proteomes" id="UP000460207"/>
    </source>
</evidence>
<dbReference type="Proteomes" id="UP000244083">
    <property type="component" value="Unassembled WGS sequence"/>
</dbReference>
<dbReference type="PANTHER" id="PTHR33885">
    <property type="entry name" value="PHAGE SHOCK PROTEIN C"/>
    <property type="match status" value="1"/>
</dbReference>
<dbReference type="RefSeq" id="WP_003664828.1">
    <property type="nucleotide sequence ID" value="NZ_CAKMAY010000023.1"/>
</dbReference>
<dbReference type="Proteomes" id="UP000430985">
    <property type="component" value="Unassembled WGS sequence"/>
</dbReference>
<dbReference type="Proteomes" id="UP000441557">
    <property type="component" value="Unassembled WGS sequence"/>
</dbReference>
<proteinExistence type="predicted"/>
<evidence type="ECO:0000313" key="8">
    <source>
        <dbReference type="EMBL" id="KEK14950.1"/>
    </source>
</evidence>
<dbReference type="PANTHER" id="PTHR33885:SF3">
    <property type="entry name" value="PHAGE SHOCK PROTEIN C"/>
    <property type="match status" value="1"/>
</dbReference>
<dbReference type="Proteomes" id="UP000460207">
    <property type="component" value="Unassembled WGS sequence"/>
</dbReference>
<sequence>MAKTKKHLTKSKDKVFLGVFGGIADYFGLDETLVRIIGILIFVFTGFFPLGVFYLLAALVMPEYNDNKTNNDDNIVDGEFREK</sequence>
<comment type="caution">
    <text evidence="8">The sequence shown here is derived from an EMBL/GenBank/DDBJ whole genome shotgun (WGS) entry which is preliminary data.</text>
</comment>
<evidence type="ECO:0000256" key="6">
    <source>
        <dbReference type="SAM" id="Phobius"/>
    </source>
</evidence>
<dbReference type="Proteomes" id="UP000297521">
    <property type="component" value="Unassembled WGS sequence"/>
</dbReference>
<keyword evidence="3 6" id="KW-0812">Transmembrane</keyword>
<dbReference type="GO" id="GO:0005886">
    <property type="term" value="C:plasma membrane"/>
    <property type="evidence" value="ECO:0007669"/>
    <property type="project" value="UniProtKB-SubCell"/>
</dbReference>
<dbReference type="PATRIC" id="fig|1598.90.peg.1187"/>
<feature type="domain" description="Phage shock protein PspC N-terminal" evidence="7">
    <location>
        <begin position="6"/>
        <end position="63"/>
    </location>
</feature>
<evidence type="ECO:0000313" key="17">
    <source>
        <dbReference type="Proteomes" id="UP000441557"/>
    </source>
</evidence>
<dbReference type="InterPro" id="IPR007168">
    <property type="entry name" value="Phageshock_PspC_N"/>
</dbReference>
<evidence type="ECO:0000256" key="5">
    <source>
        <dbReference type="ARBA" id="ARBA00023136"/>
    </source>
</evidence>
<accession>A0A073JP59</accession>
<evidence type="ECO:0000313" key="12">
    <source>
        <dbReference type="EMBL" id="PTV02847.1"/>
    </source>
</evidence>
<dbReference type="Pfam" id="PF04024">
    <property type="entry name" value="PspC"/>
    <property type="match status" value="1"/>
</dbReference>
<reference evidence="8 14" key="1">
    <citation type="submission" date="2014-06" db="EMBL/GenBank/DDBJ databases">
        <title>Genetic determinant of reutericyclin biosynthesis of Lactobacillus reuteri.</title>
        <authorList>
            <person name="Lin X."/>
            <person name="Duar R."/>
            <person name="Walter J."/>
            <person name="Gaenzle M."/>
        </authorList>
    </citation>
    <scope>NUCLEOTIDE SEQUENCE [LARGE SCALE GENOMIC DNA]</scope>
    <source>
        <strain evidence="8 14">LTH2584</strain>
    </source>
</reference>
<evidence type="ECO:0000256" key="2">
    <source>
        <dbReference type="ARBA" id="ARBA00022475"/>
    </source>
</evidence>
<reference evidence="13" key="5">
    <citation type="submission" date="2019-04" db="EMBL/GenBank/DDBJ databases">
        <authorList>
            <person name="Bisanz J.E."/>
            <person name="Chagwedera N.D."/>
            <person name="Chawla A."/>
            <person name="Turnbaugh P.J."/>
        </authorList>
    </citation>
    <scope>NUCLEOTIDE SEQUENCE</scope>
    <source>
        <strain evidence="13">I8-5</strain>
    </source>
</reference>
<evidence type="ECO:0000313" key="11">
    <source>
        <dbReference type="EMBL" id="MRG88606.1"/>
    </source>
</evidence>
<dbReference type="EMBL" id="WJND01000001">
    <property type="protein sequence ID" value="MRG88606.1"/>
    <property type="molecule type" value="Genomic_DNA"/>
</dbReference>
<evidence type="ECO:0000313" key="15">
    <source>
        <dbReference type="Proteomes" id="UP000244083"/>
    </source>
</evidence>
<dbReference type="EMBL" id="SRKR01000010">
    <property type="protein sequence ID" value="TGB10883.1"/>
    <property type="molecule type" value="Genomic_DNA"/>
</dbReference>